<dbReference type="EMBL" id="CP002582">
    <property type="protein sequence ID" value="ADZ84891.1"/>
    <property type="molecule type" value="Genomic_DNA"/>
</dbReference>
<dbReference type="HOGENOM" id="CLU_836351_0_0_9"/>
<name>F2JPV6_CELLD</name>
<gene>
    <name evidence="1" type="ordered locus">Clole_3197</name>
</gene>
<organism evidence="1 2">
    <name type="scientific">Cellulosilyticum lentocellum (strain ATCC 49066 / DSM 5427 / NCIMB 11756 / RHM5)</name>
    <name type="common">Clostridium lentocellum</name>
    <dbReference type="NCBI Taxonomy" id="642492"/>
    <lineage>
        <taxon>Bacteria</taxon>
        <taxon>Bacillati</taxon>
        <taxon>Bacillota</taxon>
        <taxon>Clostridia</taxon>
        <taxon>Lachnospirales</taxon>
        <taxon>Cellulosilyticaceae</taxon>
        <taxon>Cellulosilyticum</taxon>
    </lineage>
</organism>
<proteinExistence type="predicted"/>
<dbReference type="RefSeq" id="WP_013658169.1">
    <property type="nucleotide sequence ID" value="NC_015275.1"/>
</dbReference>
<dbReference type="eggNOG" id="ENOG5032ZU5">
    <property type="taxonomic scope" value="Bacteria"/>
</dbReference>
<reference evidence="1 2" key="1">
    <citation type="journal article" date="2011" name="J. Bacteriol.">
        <title>Complete genome sequence of the cellulose-degrading bacterium Cellulosilyticum lentocellum.</title>
        <authorList>
            <consortium name="US DOE Joint Genome Institute"/>
            <person name="Miller D.A."/>
            <person name="Suen G."/>
            <person name="Bruce D."/>
            <person name="Copeland A."/>
            <person name="Cheng J.F."/>
            <person name="Detter C."/>
            <person name="Goodwin L.A."/>
            <person name="Han C.S."/>
            <person name="Hauser L.J."/>
            <person name="Land M.L."/>
            <person name="Lapidus A."/>
            <person name="Lucas S."/>
            <person name="Meincke L."/>
            <person name="Pitluck S."/>
            <person name="Tapia R."/>
            <person name="Teshima H."/>
            <person name="Woyke T."/>
            <person name="Fox B.G."/>
            <person name="Angert E.R."/>
            <person name="Currie C.R."/>
        </authorList>
    </citation>
    <scope>NUCLEOTIDE SEQUENCE [LARGE SCALE GENOMIC DNA]</scope>
    <source>
        <strain evidence="2">ATCC 49066 / DSM 5427 / NCIMB 11756 / RHM5</strain>
    </source>
</reference>
<evidence type="ECO:0000313" key="1">
    <source>
        <dbReference type="EMBL" id="ADZ84891.1"/>
    </source>
</evidence>
<dbReference type="AlphaFoldDB" id="F2JPV6"/>
<keyword evidence="2" id="KW-1185">Reference proteome</keyword>
<sequence>MGDFNNVFMRPNLSSQGTVPASGDYAFSPDIWPSGYEPITDWQVSLVSEDSYTKQSTTDTVLGKDNYFYIRCKNNTDRTISSNVSLYYAPASTITWPSMWQDNIIKTDLGENKAHIDYLKPGKIGTIDRPFVWRHVPKPNNGDHYCIIAQINDDQNTNPFPRVDTQLDQAKLMLNNLRWAQRNITIVDKGAPTFSYTADISVPINITPGSRKYKVSVMPKGYMGWEVEFVCSMGDSENKAIKLQRNKITSDNMVLGCSCTLDPGYSAKITVYMYNTSGQASAAGAEVPLEVSYQIDDSELKEACLRGLIDPVYSNRLHAAIEGIENGLEGGIVYYTKLGSYSSLAK</sequence>
<protein>
    <submittedName>
        <fullName evidence="1">Uncharacterized protein</fullName>
    </submittedName>
</protein>
<dbReference type="Proteomes" id="UP000008467">
    <property type="component" value="Chromosome"/>
</dbReference>
<accession>F2JPV6</accession>
<dbReference type="KEGG" id="cle:Clole_3197"/>
<evidence type="ECO:0000313" key="2">
    <source>
        <dbReference type="Proteomes" id="UP000008467"/>
    </source>
</evidence>